<name>A0A5N4C714_CAMDR</name>
<comment type="caution">
    <text evidence="1">The sequence shown here is derived from an EMBL/GenBank/DDBJ whole genome shotgun (WGS) entry which is preliminary data.</text>
</comment>
<accession>A0A5N4C714</accession>
<dbReference type="Proteomes" id="UP000299084">
    <property type="component" value="Unassembled WGS sequence"/>
</dbReference>
<organism evidence="1 2">
    <name type="scientific">Camelus dromedarius</name>
    <name type="common">Dromedary</name>
    <name type="synonym">Arabian camel</name>
    <dbReference type="NCBI Taxonomy" id="9838"/>
    <lineage>
        <taxon>Eukaryota</taxon>
        <taxon>Metazoa</taxon>
        <taxon>Chordata</taxon>
        <taxon>Craniata</taxon>
        <taxon>Vertebrata</taxon>
        <taxon>Euteleostomi</taxon>
        <taxon>Mammalia</taxon>
        <taxon>Eutheria</taxon>
        <taxon>Laurasiatheria</taxon>
        <taxon>Artiodactyla</taxon>
        <taxon>Tylopoda</taxon>
        <taxon>Camelidae</taxon>
        <taxon>Camelus</taxon>
    </lineage>
</organism>
<keyword evidence="2" id="KW-1185">Reference proteome</keyword>
<dbReference type="EMBL" id="JWIN03000033">
    <property type="protein sequence ID" value="KAB1254698.1"/>
    <property type="molecule type" value="Genomic_DNA"/>
</dbReference>
<reference evidence="1 2" key="1">
    <citation type="journal article" date="2019" name="Mol. Ecol. Resour.">
        <title>Improving Illumina assemblies with Hi-C and long reads: an example with the North African dromedary.</title>
        <authorList>
            <person name="Elbers J.P."/>
            <person name="Rogers M.F."/>
            <person name="Perelman P.L."/>
            <person name="Proskuryakova A.A."/>
            <person name="Serdyukova N.A."/>
            <person name="Johnson W.E."/>
            <person name="Horin P."/>
            <person name="Corander J."/>
            <person name="Murphy D."/>
            <person name="Burger P.A."/>
        </authorList>
    </citation>
    <scope>NUCLEOTIDE SEQUENCE [LARGE SCALE GENOMIC DNA]</scope>
    <source>
        <strain evidence="1">Drom800</strain>
        <tissue evidence="1">Blood</tissue>
    </source>
</reference>
<gene>
    <name evidence="1" type="ORF">Cadr_000028869</name>
</gene>
<sequence>MAALYCSVSSSTCTSAQGSTGEHFQHCDAKVITTHLIPSDGLLYARTPWFTAKKPHLEARTVCNSESKMSIAA</sequence>
<evidence type="ECO:0000313" key="2">
    <source>
        <dbReference type="Proteomes" id="UP000299084"/>
    </source>
</evidence>
<proteinExistence type="predicted"/>
<evidence type="ECO:0000313" key="1">
    <source>
        <dbReference type="EMBL" id="KAB1254698.1"/>
    </source>
</evidence>
<protein>
    <submittedName>
        <fullName evidence="1">Uncharacterized protein</fullName>
    </submittedName>
</protein>
<dbReference type="AlphaFoldDB" id="A0A5N4C714"/>